<organism evidence="2 3">
    <name type="scientific">Rhodococcus wratislaviensis NBRC 100605</name>
    <dbReference type="NCBI Taxonomy" id="1219028"/>
    <lineage>
        <taxon>Bacteria</taxon>
        <taxon>Bacillati</taxon>
        <taxon>Actinomycetota</taxon>
        <taxon>Actinomycetes</taxon>
        <taxon>Mycobacteriales</taxon>
        <taxon>Nocardiaceae</taxon>
        <taxon>Rhodococcus</taxon>
    </lineage>
</organism>
<keyword evidence="3" id="KW-1185">Reference proteome</keyword>
<dbReference type="Proteomes" id="UP000019491">
    <property type="component" value="Unassembled WGS sequence"/>
</dbReference>
<evidence type="ECO:0000256" key="1">
    <source>
        <dbReference type="SAM" id="Phobius"/>
    </source>
</evidence>
<keyword evidence="1" id="KW-0472">Membrane</keyword>
<name>X0QXH6_RHOWR</name>
<reference evidence="2 3" key="1">
    <citation type="submission" date="2014-02" db="EMBL/GenBank/DDBJ databases">
        <title>Whole genome shotgun sequence of Rhodococcus wratislaviensis NBRC 100605.</title>
        <authorList>
            <person name="Hosoyama A."/>
            <person name="Tsuchikane K."/>
            <person name="Yoshida I."/>
            <person name="Ohji S."/>
            <person name="Ichikawa N."/>
            <person name="Yamazoe A."/>
            <person name="Fujita N."/>
        </authorList>
    </citation>
    <scope>NUCLEOTIDE SEQUENCE [LARGE SCALE GENOMIC DNA]</scope>
    <source>
        <strain evidence="2 3">NBRC 100605</strain>
    </source>
</reference>
<dbReference type="AlphaFoldDB" id="X0QXH6"/>
<sequence length="80" mass="7829">MTVLAGVVCLALGGVSGVAFVFGLGTLTAPAMAVVAVTTAGFLASGVVLVARASSYRPVEFVAGEGCHRGLSHAPTDPAK</sequence>
<keyword evidence="1" id="KW-1133">Transmembrane helix</keyword>
<protein>
    <submittedName>
        <fullName evidence="2">Uncharacterized protein</fullName>
    </submittedName>
</protein>
<comment type="caution">
    <text evidence="2">The sequence shown here is derived from an EMBL/GenBank/DDBJ whole genome shotgun (WGS) entry which is preliminary data.</text>
</comment>
<evidence type="ECO:0000313" key="2">
    <source>
        <dbReference type="EMBL" id="GAF43325.1"/>
    </source>
</evidence>
<gene>
    <name evidence="2" type="ORF">RW1_006_02230</name>
</gene>
<accession>X0QXH6</accession>
<feature type="transmembrane region" description="Helical" evidence="1">
    <location>
        <begin position="27"/>
        <end position="51"/>
    </location>
</feature>
<dbReference type="EMBL" id="BAWF01000006">
    <property type="protein sequence ID" value="GAF43325.1"/>
    <property type="molecule type" value="Genomic_DNA"/>
</dbReference>
<evidence type="ECO:0000313" key="3">
    <source>
        <dbReference type="Proteomes" id="UP000019491"/>
    </source>
</evidence>
<keyword evidence="1" id="KW-0812">Transmembrane</keyword>
<proteinExistence type="predicted"/>